<evidence type="ECO:0000256" key="11">
    <source>
        <dbReference type="ARBA" id="ARBA00069034"/>
    </source>
</evidence>
<sequence>MFKLVRIAYIVIKYFRKQDYENYLWLLLLPENVRSSVTALRAFNIELATVKDVVSTQEIGKMRMHFWKESLNDMYQRNPPHHPVAEELYEAIQKHNLSKQWLLRLVEERERTLEDRPFSSLEEVETYAEKTASSILYLTLEIFGVRDIHADHAASHVGKAQGLTTLIRSVPYHAARRKVLLPQDLLITHNVSQESIIRGRDEQAIKEVIYDLASHAHSHVLKARSLKKSVPQEGSPALLALTPIDRYLTRLQKLNFDLFNPVSQRRDAFLPWALWWKKLQRTY</sequence>
<reference evidence="12 13" key="1">
    <citation type="journal article" date="2017" name="PLoS Biol.">
        <title>The sea cucumber genome provides insights into morphological evolution and visceral regeneration.</title>
        <authorList>
            <person name="Zhang X."/>
            <person name="Sun L."/>
            <person name="Yuan J."/>
            <person name="Sun Y."/>
            <person name="Gao Y."/>
            <person name="Zhang L."/>
            <person name="Li S."/>
            <person name="Dai H."/>
            <person name="Hamel J.F."/>
            <person name="Liu C."/>
            <person name="Yu Y."/>
            <person name="Liu S."/>
            <person name="Lin W."/>
            <person name="Guo K."/>
            <person name="Jin S."/>
            <person name="Xu P."/>
            <person name="Storey K.B."/>
            <person name="Huan P."/>
            <person name="Zhang T."/>
            <person name="Zhou Y."/>
            <person name="Zhang J."/>
            <person name="Lin C."/>
            <person name="Li X."/>
            <person name="Xing L."/>
            <person name="Huo D."/>
            <person name="Sun M."/>
            <person name="Wang L."/>
            <person name="Mercier A."/>
            <person name="Li F."/>
            <person name="Yang H."/>
            <person name="Xiang J."/>
        </authorList>
    </citation>
    <scope>NUCLEOTIDE SEQUENCE [LARGE SCALE GENOMIC DNA]</scope>
    <source>
        <strain evidence="12">Shaxun</strain>
        <tissue evidence="12">Muscle</tissue>
    </source>
</reference>
<evidence type="ECO:0000313" key="13">
    <source>
        <dbReference type="Proteomes" id="UP000230750"/>
    </source>
</evidence>
<dbReference type="PANTHER" id="PTHR31480">
    <property type="entry name" value="BIFUNCTIONAL LYCOPENE CYCLASE/PHYTOENE SYNTHASE"/>
    <property type="match status" value="1"/>
</dbReference>
<dbReference type="Pfam" id="PF00494">
    <property type="entry name" value="SQS_PSY"/>
    <property type="match status" value="1"/>
</dbReference>
<keyword evidence="4" id="KW-0125">Carotenoid biosynthesis</keyword>
<evidence type="ECO:0000256" key="2">
    <source>
        <dbReference type="ARBA" id="ARBA00004273"/>
    </source>
</evidence>
<evidence type="ECO:0000256" key="5">
    <source>
        <dbReference type="ARBA" id="ARBA00022792"/>
    </source>
</evidence>
<accession>A0A2G8JHA0</accession>
<keyword evidence="13" id="KW-1185">Reference proteome</keyword>
<comment type="subcellular location">
    <subcellularLocation>
        <location evidence="2">Mitochondrion inner membrane</location>
    </subcellularLocation>
</comment>
<evidence type="ECO:0000256" key="8">
    <source>
        <dbReference type="ARBA" id="ARBA00023136"/>
    </source>
</evidence>
<evidence type="ECO:0000256" key="3">
    <source>
        <dbReference type="ARBA" id="ARBA00012396"/>
    </source>
</evidence>
<organism evidence="12 13">
    <name type="scientific">Stichopus japonicus</name>
    <name type="common">Sea cucumber</name>
    <dbReference type="NCBI Taxonomy" id="307972"/>
    <lineage>
        <taxon>Eukaryota</taxon>
        <taxon>Metazoa</taxon>
        <taxon>Echinodermata</taxon>
        <taxon>Eleutherozoa</taxon>
        <taxon>Echinozoa</taxon>
        <taxon>Holothuroidea</taxon>
        <taxon>Aspidochirotacea</taxon>
        <taxon>Aspidochirotida</taxon>
        <taxon>Stichopodidae</taxon>
        <taxon>Apostichopus</taxon>
    </lineage>
</organism>
<dbReference type="OrthoDB" id="270318at2759"/>
<dbReference type="EMBL" id="MRZV01001991">
    <property type="protein sequence ID" value="PIK35088.1"/>
    <property type="molecule type" value="Genomic_DNA"/>
</dbReference>
<evidence type="ECO:0000256" key="9">
    <source>
        <dbReference type="ARBA" id="ARBA00038273"/>
    </source>
</evidence>
<comment type="function">
    <text evidence="10">Involved in the assembly of mitochondrial NADH:ubiquinone oxidoreductase complex (complex I) at early stages. May play a role in the biogenesis of complex I subunit MT-ND1.</text>
</comment>
<evidence type="ECO:0000256" key="10">
    <source>
        <dbReference type="ARBA" id="ARBA00056665"/>
    </source>
</evidence>
<keyword evidence="5" id="KW-0999">Mitochondrion inner membrane</keyword>
<keyword evidence="6" id="KW-0809">Transit peptide</keyword>
<comment type="similarity">
    <text evidence="9">Belongs to the NDUFAF6 family.</text>
</comment>
<proteinExistence type="inferred from homology"/>
<dbReference type="EC" id="2.5.1.32" evidence="3"/>
<keyword evidence="7" id="KW-0496">Mitochondrion</keyword>
<dbReference type="FunFam" id="1.10.600.10:FF:000013">
    <property type="entry name" value="NADH dehydrogenase (ubiquinone) complex I, assembly factor 6"/>
    <property type="match status" value="1"/>
</dbReference>
<evidence type="ECO:0000256" key="1">
    <source>
        <dbReference type="ARBA" id="ARBA00001805"/>
    </source>
</evidence>
<comment type="caution">
    <text evidence="12">The sequence shown here is derived from an EMBL/GenBank/DDBJ whole genome shotgun (WGS) entry which is preliminary data.</text>
</comment>
<dbReference type="Proteomes" id="UP000230750">
    <property type="component" value="Unassembled WGS sequence"/>
</dbReference>
<dbReference type="GO" id="GO:0016117">
    <property type="term" value="P:carotenoid biosynthetic process"/>
    <property type="evidence" value="ECO:0007669"/>
    <property type="project" value="UniProtKB-KW"/>
</dbReference>
<protein>
    <recommendedName>
        <fullName evidence="11">NADH dehydrogenase (ubiquinone) complex I, assembly factor 6</fullName>
        <ecNumber evidence="3">2.5.1.32</ecNumber>
    </recommendedName>
</protein>
<evidence type="ECO:0000313" key="12">
    <source>
        <dbReference type="EMBL" id="PIK35088.1"/>
    </source>
</evidence>
<dbReference type="Gene3D" id="1.10.600.10">
    <property type="entry name" value="Farnesyl Diphosphate Synthase"/>
    <property type="match status" value="1"/>
</dbReference>
<name>A0A2G8JHA0_STIJA</name>
<keyword evidence="12" id="KW-0830">Ubiquinone</keyword>
<evidence type="ECO:0000256" key="4">
    <source>
        <dbReference type="ARBA" id="ARBA00022746"/>
    </source>
</evidence>
<evidence type="ECO:0000256" key="7">
    <source>
        <dbReference type="ARBA" id="ARBA00023128"/>
    </source>
</evidence>
<dbReference type="AlphaFoldDB" id="A0A2G8JHA0"/>
<gene>
    <name evidence="12" type="ORF">BSL78_28086</name>
</gene>
<dbReference type="InterPro" id="IPR008949">
    <property type="entry name" value="Isoprenoid_synthase_dom_sf"/>
</dbReference>
<dbReference type="InterPro" id="IPR002060">
    <property type="entry name" value="Squ/phyt_synthse"/>
</dbReference>
<evidence type="ECO:0000256" key="6">
    <source>
        <dbReference type="ARBA" id="ARBA00022946"/>
    </source>
</evidence>
<dbReference type="STRING" id="307972.A0A2G8JHA0"/>
<dbReference type="GO" id="GO:0005743">
    <property type="term" value="C:mitochondrial inner membrane"/>
    <property type="evidence" value="ECO:0007669"/>
    <property type="project" value="UniProtKB-SubCell"/>
</dbReference>
<dbReference type="SUPFAM" id="SSF48576">
    <property type="entry name" value="Terpenoid synthases"/>
    <property type="match status" value="1"/>
</dbReference>
<keyword evidence="8" id="KW-0472">Membrane</keyword>
<comment type="catalytic activity">
    <reaction evidence="1">
        <text>2 (2E,6E,10E)-geranylgeranyl diphosphate = 15-cis-phytoene + 2 diphosphate</text>
        <dbReference type="Rhea" id="RHEA:34475"/>
        <dbReference type="ChEBI" id="CHEBI:27787"/>
        <dbReference type="ChEBI" id="CHEBI:33019"/>
        <dbReference type="ChEBI" id="CHEBI:58756"/>
        <dbReference type="EC" id="2.5.1.32"/>
    </reaction>
</comment>